<feature type="compositionally biased region" description="Polar residues" evidence="1">
    <location>
        <begin position="220"/>
        <end position="242"/>
    </location>
</feature>
<dbReference type="EMBL" id="CVMT01000006">
    <property type="protein sequence ID" value="CRG89795.1"/>
    <property type="molecule type" value="Genomic_DNA"/>
</dbReference>
<protein>
    <submittedName>
        <fullName evidence="2">Uncharacterized protein</fullName>
    </submittedName>
</protein>
<dbReference type="AlphaFoldDB" id="A0A0U1M2I4"/>
<gene>
    <name evidence="2" type="ORF">PISL3812_06834</name>
</gene>
<keyword evidence="3" id="KW-1185">Reference proteome</keyword>
<evidence type="ECO:0000313" key="3">
    <source>
        <dbReference type="Proteomes" id="UP000054383"/>
    </source>
</evidence>
<sequence>MFSAAVKRPREEEGEAGFGEHETKKFRGNMNFSPTHALPTFISTPPPVPPLSAEHRDEDHTCSDAVPKSFREWREEKKPALQNRRPPTLTVDTAMDIDMVDSYPLQNGDNLSPWSANATTKGKGGGPSPIPHQLVSQFLNISGGRAATPIHGHFTLNMRPERMTESNNNNLIPVMSKTAEETDWWRRRRLPSPISESGDIAEEQLNEPFSPPAHEEDVPDTSNWPDSPSSMAVDGDSTSPQTFLQVPEQSIDIPARLYDDHHMATVSEPAATTTATKTSKGKISFAMGYRADCEKCQMKVPGHYSHIVRS</sequence>
<organism evidence="2 3">
    <name type="scientific">Talaromyces islandicus</name>
    <name type="common">Penicillium islandicum</name>
    <dbReference type="NCBI Taxonomy" id="28573"/>
    <lineage>
        <taxon>Eukaryota</taxon>
        <taxon>Fungi</taxon>
        <taxon>Dikarya</taxon>
        <taxon>Ascomycota</taxon>
        <taxon>Pezizomycotina</taxon>
        <taxon>Eurotiomycetes</taxon>
        <taxon>Eurotiomycetidae</taxon>
        <taxon>Eurotiales</taxon>
        <taxon>Trichocomaceae</taxon>
        <taxon>Talaromyces</taxon>
        <taxon>Talaromyces sect. Islandici</taxon>
    </lineage>
</organism>
<dbReference type="OMA" id="CQRRVPG"/>
<proteinExistence type="predicted"/>
<dbReference type="Proteomes" id="UP000054383">
    <property type="component" value="Unassembled WGS sequence"/>
</dbReference>
<dbReference type="OrthoDB" id="2446291at2759"/>
<feature type="region of interest" description="Disordered" evidence="1">
    <location>
        <begin position="206"/>
        <end position="242"/>
    </location>
</feature>
<name>A0A0U1M2I4_TALIS</name>
<feature type="region of interest" description="Disordered" evidence="1">
    <location>
        <begin position="1"/>
        <end position="38"/>
    </location>
</feature>
<reference evidence="2 3" key="1">
    <citation type="submission" date="2015-04" db="EMBL/GenBank/DDBJ databases">
        <authorList>
            <person name="Syromyatnikov M.Y."/>
            <person name="Popov V.N."/>
        </authorList>
    </citation>
    <scope>NUCLEOTIDE SEQUENCE [LARGE SCALE GENOMIC DNA]</scope>
    <source>
        <strain evidence="2">WF-38-12</strain>
    </source>
</reference>
<accession>A0A0U1M2I4</accession>
<evidence type="ECO:0000256" key="1">
    <source>
        <dbReference type="SAM" id="MobiDB-lite"/>
    </source>
</evidence>
<evidence type="ECO:0000313" key="2">
    <source>
        <dbReference type="EMBL" id="CRG89795.1"/>
    </source>
</evidence>